<feature type="transmembrane region" description="Helical" evidence="1">
    <location>
        <begin position="42"/>
        <end position="63"/>
    </location>
</feature>
<reference evidence="2 3" key="1">
    <citation type="journal article" date="2015" name="Genome Announc.">
        <title>Complete Genome Sequence of Methylobacterium aquaticum Strain 22A, Isolated from Racomitrium japonicum Moss.</title>
        <authorList>
            <person name="Tani A."/>
            <person name="Ogura Y."/>
            <person name="Hayashi T."/>
            <person name="Kimbara K."/>
        </authorList>
    </citation>
    <scope>NUCLEOTIDE SEQUENCE [LARGE SCALE GENOMIC DNA]</scope>
    <source>
        <strain evidence="2 3">MA-22A</strain>
    </source>
</reference>
<keyword evidence="1" id="KW-0472">Membrane</keyword>
<dbReference type="AlphaFoldDB" id="A0A0C6FDI0"/>
<sequence>MPVTTVEPPPGPPADAPRVARHLRRLEALEARHRLRRRTVRAVRGGLGGGGAFLVLVKAKLVGSLAGKLVVAALVGIGFAWPLATFVAVTIAVVIAALFDGGSLDLAGCDCPGPNARRARLRALIAERRTWLAAPDGPAPLIRSSPKLKRA</sequence>
<dbReference type="PATRIC" id="fig|270351.10.peg.1508"/>
<gene>
    <name evidence="2" type="ORF">Maq22A_c07905</name>
</gene>
<feature type="transmembrane region" description="Helical" evidence="1">
    <location>
        <begin position="69"/>
        <end position="99"/>
    </location>
</feature>
<keyword evidence="1" id="KW-0812">Transmembrane</keyword>
<protein>
    <submittedName>
        <fullName evidence="2">Uncharacterized protein</fullName>
    </submittedName>
</protein>
<dbReference type="EMBL" id="AP014704">
    <property type="protein sequence ID" value="BAQ44897.1"/>
    <property type="molecule type" value="Genomic_DNA"/>
</dbReference>
<accession>A0A0C6FDI0</accession>
<proteinExistence type="predicted"/>
<dbReference type="Proteomes" id="UP000061432">
    <property type="component" value="Chromosome"/>
</dbReference>
<dbReference type="KEGG" id="maqu:Maq22A_c07905"/>
<evidence type="ECO:0000313" key="3">
    <source>
        <dbReference type="Proteomes" id="UP000061432"/>
    </source>
</evidence>
<reference evidence="3" key="2">
    <citation type="submission" date="2015-01" db="EMBL/GenBank/DDBJ databases">
        <title>Complete genome sequence of Methylobacterium aquaticum strain 22A.</title>
        <authorList>
            <person name="Tani A."/>
            <person name="Ogura Y."/>
            <person name="Hayashi T."/>
        </authorList>
    </citation>
    <scope>NUCLEOTIDE SEQUENCE [LARGE SCALE GENOMIC DNA]</scope>
    <source>
        <strain evidence="3">MA-22A</strain>
    </source>
</reference>
<evidence type="ECO:0000313" key="2">
    <source>
        <dbReference type="EMBL" id="BAQ44897.1"/>
    </source>
</evidence>
<dbReference type="RefSeq" id="WP_060846320.1">
    <property type="nucleotide sequence ID" value="NZ_AP014704.1"/>
</dbReference>
<organism evidence="2 3">
    <name type="scientific">Methylobacterium aquaticum</name>
    <dbReference type="NCBI Taxonomy" id="270351"/>
    <lineage>
        <taxon>Bacteria</taxon>
        <taxon>Pseudomonadati</taxon>
        <taxon>Pseudomonadota</taxon>
        <taxon>Alphaproteobacteria</taxon>
        <taxon>Hyphomicrobiales</taxon>
        <taxon>Methylobacteriaceae</taxon>
        <taxon>Methylobacterium</taxon>
    </lineage>
</organism>
<evidence type="ECO:0000256" key="1">
    <source>
        <dbReference type="SAM" id="Phobius"/>
    </source>
</evidence>
<keyword evidence="1" id="KW-1133">Transmembrane helix</keyword>
<name>A0A0C6FDI0_9HYPH</name>